<evidence type="ECO:0000256" key="2">
    <source>
        <dbReference type="ARBA" id="ARBA00006991"/>
    </source>
</evidence>
<accession>A0A6V7HKJ9</accession>
<dbReference type="InterPro" id="IPR013087">
    <property type="entry name" value="Znf_C2H2_type"/>
</dbReference>
<protein>
    <recommendedName>
        <fullName evidence="14">C2H2-type domain-containing protein</fullName>
    </recommendedName>
</protein>
<feature type="domain" description="C2H2-type" evidence="14">
    <location>
        <begin position="574"/>
        <end position="601"/>
    </location>
</feature>
<dbReference type="Pfam" id="PF01569">
    <property type="entry name" value="PAP2"/>
    <property type="match status" value="1"/>
</dbReference>
<dbReference type="Proteomes" id="UP000752696">
    <property type="component" value="Unassembled WGS sequence"/>
</dbReference>
<evidence type="ECO:0000256" key="3">
    <source>
        <dbReference type="ARBA" id="ARBA00022723"/>
    </source>
</evidence>
<keyword evidence="10" id="KW-0539">Nucleus</keyword>
<dbReference type="Gene3D" id="1.20.144.10">
    <property type="entry name" value="Phosphatidic acid phosphatase type 2/haloperoxidase"/>
    <property type="match status" value="1"/>
</dbReference>
<evidence type="ECO:0000256" key="13">
    <source>
        <dbReference type="SAM" id="Phobius"/>
    </source>
</evidence>
<dbReference type="InterPro" id="IPR012934">
    <property type="entry name" value="Znf_AD"/>
</dbReference>
<dbReference type="SMART" id="SM00014">
    <property type="entry name" value="acidPPc"/>
    <property type="match status" value="1"/>
</dbReference>
<feature type="transmembrane region" description="Helical" evidence="13">
    <location>
        <begin position="12"/>
        <end position="30"/>
    </location>
</feature>
<feature type="domain" description="C2H2-type" evidence="14">
    <location>
        <begin position="232"/>
        <end position="259"/>
    </location>
</feature>
<dbReference type="Pfam" id="PF07776">
    <property type="entry name" value="zf-AD"/>
    <property type="match status" value="1"/>
</dbReference>
<reference evidence="15" key="1">
    <citation type="submission" date="2020-07" db="EMBL/GenBank/DDBJ databases">
        <authorList>
            <person name="Nazaruddin N."/>
        </authorList>
    </citation>
    <scope>NUCLEOTIDE SEQUENCE</scope>
</reference>
<evidence type="ECO:0000259" key="14">
    <source>
        <dbReference type="PROSITE" id="PS50157"/>
    </source>
</evidence>
<keyword evidence="5 11" id="KW-0863">Zinc-finger</keyword>
<keyword evidence="13" id="KW-0472">Membrane</keyword>
<organism evidence="15 16">
    <name type="scientific">Heterotrigona itama</name>
    <dbReference type="NCBI Taxonomy" id="395501"/>
    <lineage>
        <taxon>Eukaryota</taxon>
        <taxon>Metazoa</taxon>
        <taxon>Ecdysozoa</taxon>
        <taxon>Arthropoda</taxon>
        <taxon>Hexapoda</taxon>
        <taxon>Insecta</taxon>
        <taxon>Pterygota</taxon>
        <taxon>Neoptera</taxon>
        <taxon>Endopterygota</taxon>
        <taxon>Hymenoptera</taxon>
        <taxon>Apocrita</taxon>
        <taxon>Aculeata</taxon>
        <taxon>Apoidea</taxon>
        <taxon>Anthophila</taxon>
        <taxon>Apidae</taxon>
        <taxon>Heterotrigona</taxon>
    </lineage>
</organism>
<dbReference type="GO" id="GO:0001228">
    <property type="term" value="F:DNA-binding transcription activator activity, RNA polymerase II-specific"/>
    <property type="evidence" value="ECO:0007669"/>
    <property type="project" value="TreeGrafter"/>
</dbReference>
<dbReference type="GO" id="GO:0008270">
    <property type="term" value="F:zinc ion binding"/>
    <property type="evidence" value="ECO:0007669"/>
    <property type="project" value="UniProtKB-KW"/>
</dbReference>
<evidence type="ECO:0000256" key="8">
    <source>
        <dbReference type="ARBA" id="ARBA00023125"/>
    </source>
</evidence>
<comment type="similarity">
    <text evidence="2">Belongs to the krueppel C2H2-type zinc-finger protein family.</text>
</comment>
<dbReference type="PANTHER" id="PTHR24393">
    <property type="entry name" value="ZINC FINGER PROTEIN"/>
    <property type="match status" value="1"/>
</dbReference>
<gene>
    <name evidence="15" type="ORF">MHI_LOCUS904897</name>
</gene>
<feature type="domain" description="C2H2-type" evidence="14">
    <location>
        <begin position="454"/>
        <end position="482"/>
    </location>
</feature>
<comment type="caution">
    <text evidence="15">The sequence shown here is derived from an EMBL/GenBank/DDBJ whole genome shotgun (WGS) entry which is preliminary data.</text>
</comment>
<keyword evidence="13" id="KW-0812">Transmembrane</keyword>
<dbReference type="SUPFAM" id="SSF48317">
    <property type="entry name" value="Acid phosphatase/Vanadium-dependent haloperoxidase"/>
    <property type="match status" value="1"/>
</dbReference>
<feature type="domain" description="C2H2-type" evidence="14">
    <location>
        <begin position="630"/>
        <end position="657"/>
    </location>
</feature>
<feature type="coiled-coil region" evidence="12">
    <location>
        <begin position="323"/>
        <end position="357"/>
    </location>
</feature>
<dbReference type="AlphaFoldDB" id="A0A6V7HKJ9"/>
<evidence type="ECO:0000256" key="11">
    <source>
        <dbReference type="PROSITE-ProRule" id="PRU00042"/>
    </source>
</evidence>
<evidence type="ECO:0000313" key="16">
    <source>
        <dbReference type="Proteomes" id="UP000752696"/>
    </source>
</evidence>
<feature type="transmembrane region" description="Helical" evidence="13">
    <location>
        <begin position="976"/>
        <end position="996"/>
    </location>
</feature>
<feature type="transmembrane region" description="Helical" evidence="13">
    <location>
        <begin position="945"/>
        <end position="964"/>
    </location>
</feature>
<dbReference type="SUPFAM" id="SSF57716">
    <property type="entry name" value="Glucocorticoid receptor-like (DNA-binding domain)"/>
    <property type="match status" value="1"/>
</dbReference>
<dbReference type="Gene3D" id="3.30.160.60">
    <property type="entry name" value="Classic Zinc Finger"/>
    <property type="match status" value="9"/>
</dbReference>
<dbReference type="GO" id="GO:0000978">
    <property type="term" value="F:RNA polymerase II cis-regulatory region sequence-specific DNA binding"/>
    <property type="evidence" value="ECO:0007669"/>
    <property type="project" value="TreeGrafter"/>
</dbReference>
<evidence type="ECO:0000256" key="1">
    <source>
        <dbReference type="ARBA" id="ARBA00004123"/>
    </source>
</evidence>
<evidence type="ECO:0000256" key="5">
    <source>
        <dbReference type="ARBA" id="ARBA00022771"/>
    </source>
</evidence>
<keyword evidence="6" id="KW-0862">Zinc</keyword>
<keyword evidence="12" id="KW-0175">Coiled coil</keyword>
<evidence type="ECO:0000256" key="4">
    <source>
        <dbReference type="ARBA" id="ARBA00022737"/>
    </source>
</evidence>
<feature type="non-terminal residue" evidence="15">
    <location>
        <position position="1"/>
    </location>
</feature>
<keyword evidence="8" id="KW-0238">DNA-binding</keyword>
<feature type="transmembrane region" description="Helical" evidence="13">
    <location>
        <begin position="1075"/>
        <end position="1095"/>
    </location>
</feature>
<evidence type="ECO:0000256" key="10">
    <source>
        <dbReference type="ARBA" id="ARBA00023242"/>
    </source>
</evidence>
<feature type="non-terminal residue" evidence="15">
    <location>
        <position position="1185"/>
    </location>
</feature>
<evidence type="ECO:0000256" key="6">
    <source>
        <dbReference type="ARBA" id="ARBA00022833"/>
    </source>
</evidence>
<dbReference type="PANTHER" id="PTHR24393:SF15">
    <property type="entry name" value="IP01243P-RELATED"/>
    <property type="match status" value="1"/>
</dbReference>
<dbReference type="PROSITE" id="PS00028">
    <property type="entry name" value="ZINC_FINGER_C2H2_1"/>
    <property type="match status" value="10"/>
</dbReference>
<feature type="domain" description="C2H2-type" evidence="14">
    <location>
        <begin position="259"/>
        <end position="286"/>
    </location>
</feature>
<dbReference type="FunFam" id="3.30.160.60:FF:000110">
    <property type="entry name" value="Zinc finger protein-like"/>
    <property type="match status" value="1"/>
</dbReference>
<dbReference type="EMBL" id="CAJDYZ010011904">
    <property type="protein sequence ID" value="CAD1480256.1"/>
    <property type="molecule type" value="Genomic_DNA"/>
</dbReference>
<keyword evidence="9" id="KW-0804">Transcription</keyword>
<dbReference type="CDD" id="cd03388">
    <property type="entry name" value="PAP2_SPPase1"/>
    <property type="match status" value="1"/>
</dbReference>
<feature type="domain" description="C2H2-type" evidence="14">
    <location>
        <begin position="290"/>
        <end position="317"/>
    </location>
</feature>
<keyword evidence="13" id="KW-1133">Transmembrane helix</keyword>
<comment type="subcellular location">
    <subcellularLocation>
        <location evidence="1">Nucleus</location>
    </subcellularLocation>
</comment>
<feature type="domain" description="C2H2-type" evidence="14">
    <location>
        <begin position="392"/>
        <end position="421"/>
    </location>
</feature>
<dbReference type="InterPro" id="IPR000326">
    <property type="entry name" value="PAP2/HPO"/>
</dbReference>
<dbReference type="FunFam" id="3.30.160.60:FF:000193">
    <property type="entry name" value="Zinc finger protein 300"/>
    <property type="match status" value="1"/>
</dbReference>
<feature type="transmembrane region" description="Helical" evidence="13">
    <location>
        <begin position="1037"/>
        <end position="1055"/>
    </location>
</feature>
<proteinExistence type="inferred from homology"/>
<dbReference type="OrthoDB" id="414243at2759"/>
<feature type="domain" description="C2H2-type" evidence="14">
    <location>
        <begin position="510"/>
        <end position="537"/>
    </location>
</feature>
<evidence type="ECO:0000313" key="15">
    <source>
        <dbReference type="EMBL" id="CAD1480256.1"/>
    </source>
</evidence>
<keyword evidence="3" id="KW-0479">Metal-binding</keyword>
<feature type="domain" description="C2H2-type" evidence="14">
    <location>
        <begin position="546"/>
        <end position="573"/>
    </location>
</feature>
<dbReference type="SUPFAM" id="SSF57667">
    <property type="entry name" value="beta-beta-alpha zinc fingers"/>
    <property type="match status" value="7"/>
</dbReference>
<dbReference type="PROSITE" id="PS50157">
    <property type="entry name" value="ZINC_FINGER_C2H2_2"/>
    <property type="match status" value="10"/>
</dbReference>
<keyword evidence="4" id="KW-0677">Repeat</keyword>
<dbReference type="InterPro" id="IPR036938">
    <property type="entry name" value="PAP2/HPO_sf"/>
</dbReference>
<evidence type="ECO:0000256" key="7">
    <source>
        <dbReference type="ARBA" id="ARBA00023015"/>
    </source>
</evidence>
<dbReference type="FunFam" id="3.30.160.60:FF:002343">
    <property type="entry name" value="Zinc finger protein 33A"/>
    <property type="match status" value="1"/>
</dbReference>
<dbReference type="InterPro" id="IPR036236">
    <property type="entry name" value="Znf_C2H2_sf"/>
</dbReference>
<name>A0A6V7HKJ9_9HYME</name>
<keyword evidence="7" id="KW-0805">Transcription regulation</keyword>
<feature type="domain" description="C2H2-type" evidence="14">
    <location>
        <begin position="602"/>
        <end position="629"/>
    </location>
</feature>
<keyword evidence="16" id="KW-1185">Reference proteome</keyword>
<feature type="transmembrane region" description="Helical" evidence="13">
    <location>
        <begin position="1002"/>
        <end position="1025"/>
    </location>
</feature>
<sequence>LTKIQWKSKIKQQFYQMTVAIFAVFVLQQIKITNIFSMVLENDGLPSTICTKCILKINDAHELRKQCQQSDIRLRELYGKVENIYNINLCKTTKDQYCQTDYSFTSDLIKIENVSFSAMGYNSYPTVILNPDTKDIKDHEVINQSKYTEEKESNSNLNKQNAYIKCKQAEYEKNVTGKEVYRTRRMTMFKRVTSIENLKNHKERQRQYIKKNTVIKWDNAADINKVESQSSYNCPKCTRCYSTKRSLDRHILTHDEKKFTCDKCNKYFFQLDKLIQHTKLHIVKEKPKSVLCKICNRNFRKTDTMVRHLNVHKRTNPKEVFSILKEIRDKRKLENIIEQEKREVGNSKDEKETEEESISESITSNVLKRKALESKDKKSSSLLSEIHIGKKFVCNVCNMKFFRQDRLNSHKNRYGHNENSVLEIQKPSDDKSAIKLINSWIREELDSDNEEKGFPCKICGKSYDTKKSLLKHQLSMHNIERENCTSCGKMCACDEKEKDQHKSNEILKPYRCGECNKSFEKEIKLQKHIRIHERAKEQQDVNFKRFLCHICSKTFRQNTGLMFHMRTHTGYKPHVCKYCGRGFTSNSNCINHERTHTGDRPFVCHFCSAAFAKSCTLKAHITTHTGEANYHCKTCGKSFRRLKYLKEHKFTHTGEKPYACKICGTAYSHSGSLFVHEKKCKAQYNSYQSNSTQNIQTYCESETSSPTPIITVLPQLLNCQVKCYSCDETCTLHVETMWPEIVEYLKDASLVAKIQNCFGVKIHYTGTLKEHCKKKSCSTIHDTNCRNNECNSNSCQFKSEGAKENGYTITEKRSLYGTKTTIYTSDKQEQSLIVFNSNYTITNYFWYYLFLFGTELGDEIFYSTFIPFWFWNIDGAVGRRVVLVWAIIMTTGQILKDVICWARPACPPAVRLQVKWSEEYGMPSTHAMIGISIPFSVVLFTMNRYIYPVSIGWTIATLWCTLVCMSRLYLGMHTVLDILAGLMLAIALMIPLVPLVDFTDYYILSNIWALAILIAISIVVIVYYPCSRKWTPTRGDTTMVVSVTTGVHLGAWLNYNTGAMIAPTKSPPYDIIWPTYSMFGCMILRTILGFCSVFATRVVCKSLSYGIMCAILRVNSKDLIKSQNYSEDKNKVLVDLVYKYVTCFMIVSNLSLPILIGMTNSGFSCDNISKSFASDISSGDGILSD</sequence>
<dbReference type="SMART" id="SM00355">
    <property type="entry name" value="ZnF_C2H2"/>
    <property type="match status" value="11"/>
</dbReference>
<evidence type="ECO:0000256" key="12">
    <source>
        <dbReference type="SAM" id="Coils"/>
    </source>
</evidence>
<dbReference type="FunFam" id="3.30.160.60:FF:000446">
    <property type="entry name" value="Zinc finger protein"/>
    <property type="match status" value="1"/>
</dbReference>
<dbReference type="Pfam" id="PF00096">
    <property type="entry name" value="zf-C2H2"/>
    <property type="match status" value="4"/>
</dbReference>
<dbReference type="GO" id="GO:0005634">
    <property type="term" value="C:nucleus"/>
    <property type="evidence" value="ECO:0007669"/>
    <property type="project" value="UniProtKB-SubCell"/>
</dbReference>
<evidence type="ECO:0000256" key="9">
    <source>
        <dbReference type="ARBA" id="ARBA00023163"/>
    </source>
</evidence>